<evidence type="ECO:0000256" key="1">
    <source>
        <dbReference type="SAM" id="Phobius"/>
    </source>
</evidence>
<evidence type="ECO:0000259" key="2">
    <source>
        <dbReference type="Pfam" id="PF13400"/>
    </source>
</evidence>
<evidence type="ECO:0000313" key="3">
    <source>
        <dbReference type="EMBL" id="HCO22814.1"/>
    </source>
</evidence>
<evidence type="ECO:0000313" key="4">
    <source>
        <dbReference type="Proteomes" id="UP000263642"/>
    </source>
</evidence>
<proteinExistence type="predicted"/>
<comment type="caution">
    <text evidence="3">The sequence shown here is derived from an EMBL/GenBank/DDBJ whole genome shotgun (WGS) entry which is preliminary data.</text>
</comment>
<feature type="domain" description="Putative Flp pilus-assembly TadG-like N-terminal" evidence="2">
    <location>
        <begin position="17"/>
        <end position="61"/>
    </location>
</feature>
<protein>
    <recommendedName>
        <fullName evidence="2">Putative Flp pilus-assembly TadG-like N-terminal domain-containing protein</fullName>
    </recommendedName>
</protein>
<dbReference type="EMBL" id="DQAY01000045">
    <property type="protein sequence ID" value="HCO22814.1"/>
    <property type="molecule type" value="Genomic_DNA"/>
</dbReference>
<dbReference type="AlphaFoldDB" id="A0A3D3R1T7"/>
<name>A0A3D3R1T7_9PLAN</name>
<reference evidence="3 4" key="1">
    <citation type="journal article" date="2018" name="Nat. Biotechnol.">
        <title>A standardized bacterial taxonomy based on genome phylogeny substantially revises the tree of life.</title>
        <authorList>
            <person name="Parks D.H."/>
            <person name="Chuvochina M."/>
            <person name="Waite D.W."/>
            <person name="Rinke C."/>
            <person name="Skarshewski A."/>
            <person name="Chaumeil P.A."/>
            <person name="Hugenholtz P."/>
        </authorList>
    </citation>
    <scope>NUCLEOTIDE SEQUENCE [LARGE SCALE GENOMIC DNA]</scope>
    <source>
        <strain evidence="3">UBA9375</strain>
    </source>
</reference>
<keyword evidence="1" id="KW-1133">Transmembrane helix</keyword>
<dbReference type="InterPro" id="IPR028087">
    <property type="entry name" value="Tad_N"/>
</dbReference>
<dbReference type="Proteomes" id="UP000263642">
    <property type="component" value="Unassembled WGS sequence"/>
</dbReference>
<dbReference type="Pfam" id="PF13400">
    <property type="entry name" value="Tad"/>
    <property type="match status" value="1"/>
</dbReference>
<accession>A0A3D3R1T7</accession>
<feature type="transmembrane region" description="Helical" evidence="1">
    <location>
        <begin position="20"/>
        <end position="43"/>
    </location>
</feature>
<sequence length="394" mass="41297">MMRIHSNSKFQENRRGIAILWLILWGSFLMVFFCVVLEVATLWQAQVEINNAMDSAALAAVGDWGVSGIGSTEIPRNVGVAYTASNPILGVAYSPQTNYGTASGSNPNANASNTGNFVFGAIDTTTDPVTFNGNADVGCAAGDVTIRITDSSAGGGVGSVDPNSILLSFDAGTNLAIDSIKFILPDQVKGPAGAYAFFRTDIAPQVLITTPFDLNGVDTEPSSDPPPVWSSPNGNGDISFTFEDLYTATEAQSFRINFNGNSFTENDFLNFGVSTNQLGPSGYPSPYPGSVGDAWGYYGVTVEVDFRNTITNQTSTGHGVFVDVAANNVSEATLSGGAGGGFPAVLAQVTVPVQGYCSSLFGVTFFNVSASSVAYYDCNTNRTATVNVSNFTFP</sequence>
<gene>
    <name evidence="3" type="ORF">DIT97_07060</name>
</gene>
<keyword evidence="1" id="KW-0812">Transmembrane</keyword>
<organism evidence="3 4">
    <name type="scientific">Gimesia maris</name>
    <dbReference type="NCBI Taxonomy" id="122"/>
    <lineage>
        <taxon>Bacteria</taxon>
        <taxon>Pseudomonadati</taxon>
        <taxon>Planctomycetota</taxon>
        <taxon>Planctomycetia</taxon>
        <taxon>Planctomycetales</taxon>
        <taxon>Planctomycetaceae</taxon>
        <taxon>Gimesia</taxon>
    </lineage>
</organism>
<keyword evidence="1" id="KW-0472">Membrane</keyword>